<gene>
    <name evidence="2" type="ORF">FHS36_003177</name>
</gene>
<evidence type="ECO:0000256" key="1">
    <source>
        <dbReference type="SAM" id="Phobius"/>
    </source>
</evidence>
<sequence>MDPVFAIVACGVLTVLILAGVAVLVVRYALTGAASRDRAGILRAVAEVVKAVRGRR</sequence>
<keyword evidence="1" id="KW-1133">Transmembrane helix</keyword>
<accession>A0A7W8BD76</accession>
<organism evidence="2 3">
    <name type="scientific">Streptomyces eurocidicus</name>
    <name type="common">Streptoverticillium eurocidicus</name>
    <dbReference type="NCBI Taxonomy" id="66423"/>
    <lineage>
        <taxon>Bacteria</taxon>
        <taxon>Bacillati</taxon>
        <taxon>Actinomycetota</taxon>
        <taxon>Actinomycetes</taxon>
        <taxon>Kitasatosporales</taxon>
        <taxon>Streptomycetaceae</taxon>
        <taxon>Streptomyces</taxon>
    </lineage>
</organism>
<proteinExistence type="predicted"/>
<dbReference type="EMBL" id="JACHJF010000009">
    <property type="protein sequence ID" value="MBB5119743.1"/>
    <property type="molecule type" value="Genomic_DNA"/>
</dbReference>
<dbReference type="Proteomes" id="UP000528608">
    <property type="component" value="Unassembled WGS sequence"/>
</dbReference>
<protein>
    <submittedName>
        <fullName evidence="2">Uncharacterized protein</fullName>
    </submittedName>
</protein>
<keyword evidence="1" id="KW-0812">Transmembrane</keyword>
<comment type="caution">
    <text evidence="2">The sequence shown here is derived from an EMBL/GenBank/DDBJ whole genome shotgun (WGS) entry which is preliminary data.</text>
</comment>
<evidence type="ECO:0000313" key="2">
    <source>
        <dbReference type="EMBL" id="MBB5119743.1"/>
    </source>
</evidence>
<evidence type="ECO:0000313" key="3">
    <source>
        <dbReference type="Proteomes" id="UP000528608"/>
    </source>
</evidence>
<keyword evidence="1" id="KW-0472">Membrane</keyword>
<dbReference type="RefSeq" id="WP_170127677.1">
    <property type="nucleotide sequence ID" value="NZ_JACHJF010000009.1"/>
</dbReference>
<dbReference type="AlphaFoldDB" id="A0A7W8BD76"/>
<feature type="transmembrane region" description="Helical" evidence="1">
    <location>
        <begin position="6"/>
        <end position="30"/>
    </location>
</feature>
<name>A0A7W8BD76_STREU</name>
<reference evidence="2 3" key="1">
    <citation type="submission" date="2020-08" db="EMBL/GenBank/DDBJ databases">
        <title>Genomic Encyclopedia of Type Strains, Phase III (KMG-III): the genomes of soil and plant-associated and newly described type strains.</title>
        <authorList>
            <person name="Whitman W."/>
        </authorList>
    </citation>
    <scope>NUCLEOTIDE SEQUENCE [LARGE SCALE GENOMIC DNA]</scope>
    <source>
        <strain evidence="2 3">CECT 3259</strain>
    </source>
</reference>